<dbReference type="Gene3D" id="3.40.50.1110">
    <property type="entry name" value="SGNH hydrolase"/>
    <property type="match status" value="1"/>
</dbReference>
<dbReference type="SUPFAM" id="SSF52266">
    <property type="entry name" value="SGNH hydrolase"/>
    <property type="match status" value="1"/>
</dbReference>
<protein>
    <submittedName>
        <fullName evidence="3">SGNH/GDSL hydrolase family protein</fullName>
        <ecNumber evidence="3">3.1.-.-</ecNumber>
    </submittedName>
</protein>
<keyword evidence="3" id="KW-0378">Hydrolase</keyword>
<feature type="signal peptide" evidence="1">
    <location>
        <begin position="1"/>
        <end position="27"/>
    </location>
</feature>
<gene>
    <name evidence="3" type="ORF">SH580_20485</name>
</gene>
<feature type="domain" description="SGNH hydrolase-type esterase" evidence="2">
    <location>
        <begin position="41"/>
        <end position="223"/>
    </location>
</feature>
<dbReference type="GO" id="GO:0016787">
    <property type="term" value="F:hydrolase activity"/>
    <property type="evidence" value="ECO:0007669"/>
    <property type="project" value="UniProtKB-KW"/>
</dbReference>
<dbReference type="Proteomes" id="UP001324993">
    <property type="component" value="Chromosome"/>
</dbReference>
<reference evidence="3 4" key="1">
    <citation type="submission" date="2023-11" db="EMBL/GenBank/DDBJ databases">
        <title>Coraliomargarita sp. nov., isolated from marine algae.</title>
        <authorList>
            <person name="Lee J.K."/>
            <person name="Baek J.H."/>
            <person name="Kim J.M."/>
            <person name="Choi D.G."/>
            <person name="Jeon C.O."/>
        </authorList>
    </citation>
    <scope>NUCLEOTIDE SEQUENCE [LARGE SCALE GENOMIC DNA]</scope>
    <source>
        <strain evidence="3 4">J2-16</strain>
    </source>
</reference>
<evidence type="ECO:0000256" key="1">
    <source>
        <dbReference type="SAM" id="SignalP"/>
    </source>
</evidence>
<dbReference type="InterPro" id="IPR036514">
    <property type="entry name" value="SGNH_hydro_sf"/>
</dbReference>
<dbReference type="InterPro" id="IPR013830">
    <property type="entry name" value="SGNH_hydro"/>
</dbReference>
<keyword evidence="4" id="KW-1185">Reference proteome</keyword>
<evidence type="ECO:0000259" key="2">
    <source>
        <dbReference type="Pfam" id="PF13472"/>
    </source>
</evidence>
<dbReference type="RefSeq" id="WP_319832677.1">
    <property type="nucleotide sequence ID" value="NZ_CP138858.1"/>
</dbReference>
<evidence type="ECO:0000313" key="3">
    <source>
        <dbReference type="EMBL" id="WPJ95800.1"/>
    </source>
</evidence>
<dbReference type="Pfam" id="PF13472">
    <property type="entry name" value="Lipase_GDSL_2"/>
    <property type="match status" value="1"/>
</dbReference>
<dbReference type="EMBL" id="CP138858">
    <property type="protein sequence ID" value="WPJ95800.1"/>
    <property type="molecule type" value="Genomic_DNA"/>
</dbReference>
<feature type="chain" id="PRO_5045191184" evidence="1">
    <location>
        <begin position="28"/>
        <end position="430"/>
    </location>
</feature>
<dbReference type="InterPro" id="IPR051532">
    <property type="entry name" value="Ester_Hydrolysis_Enzymes"/>
</dbReference>
<accession>A0ABZ0RLB6</accession>
<dbReference type="CDD" id="cd01834">
    <property type="entry name" value="SGNH_hydrolase_like_2"/>
    <property type="match status" value="1"/>
</dbReference>
<dbReference type="EC" id="3.1.-.-" evidence="3"/>
<organism evidence="3 4">
    <name type="scientific">Coraliomargarita algicola</name>
    <dbReference type="NCBI Taxonomy" id="3092156"/>
    <lineage>
        <taxon>Bacteria</taxon>
        <taxon>Pseudomonadati</taxon>
        <taxon>Verrucomicrobiota</taxon>
        <taxon>Opitutia</taxon>
        <taxon>Puniceicoccales</taxon>
        <taxon>Coraliomargaritaceae</taxon>
        <taxon>Coraliomargarita</taxon>
    </lineage>
</organism>
<dbReference type="PANTHER" id="PTHR30383:SF5">
    <property type="entry name" value="SGNH HYDROLASE-TYPE ESTERASE DOMAIN-CONTAINING PROTEIN"/>
    <property type="match status" value="1"/>
</dbReference>
<evidence type="ECO:0000313" key="4">
    <source>
        <dbReference type="Proteomes" id="UP001324993"/>
    </source>
</evidence>
<dbReference type="PANTHER" id="PTHR30383">
    <property type="entry name" value="THIOESTERASE 1/PROTEASE 1/LYSOPHOSPHOLIPASE L1"/>
    <property type="match status" value="1"/>
</dbReference>
<proteinExistence type="predicted"/>
<keyword evidence="1" id="KW-0732">Signal</keyword>
<sequence length="430" mass="47545">MIHYKTCFNLLCLQLSISLSLPSITSAAPALQENDLIAICGDSITEQRKYSVNMAAYFLMCQPESGLRSMQLGQGGENASIFSKRLISEVLPFQPDVVTTCYGMNDGGYQALNDDRALRFRESTQKYIDELRAAGVRRIVLGGPGAVDPQTFSRSGRPTTAEIYNQTLSSLSDIAREIAAHNNLIFVDIHTPMLEVIHQAEAKYGPEYYVAGSDGIHASDNGQFIMSYAFLKALGCDGQIGTITYDAETDTATATSGHTILSAQLGAIDLESTRYPFCFAGDPSSPNSSIGMLEFIPFNQELNRYMLVVKHAPAQQMKVTWGEDSKVFSAAELAQGINLADEFLNSPFYPAFRKVVTALHAQQGYESRTIRPHLKMLLDWEQGFPEAFNEKPELFAWQKTKIIERAAERVEATAQKVVPVQHRIVIESVE</sequence>
<name>A0ABZ0RLB6_9BACT</name>